<sequence length="270" mass="30172">MHSTTSNLHESHCHMSSGDSEHEILHRFASTTKLDCIQEDIDSNIRDKVNHACEQQKPASGTTKHMASVNDILEKGDDYYGVLSLDRHCTSTQIKKAYRKLALQYHPDKNRAPGADEAFKLISKAFAVLSDAEQRAIYNACGQYAKHHNSPFFRSDNHGSNISPEDLYNAFFGQDGSLDDPDFSSATFVGPGFTPHTYYSSHSNKHKQQQQPLYIQRWGILLQVLPLLLLFAYSLLATLMHDTSLAAASITITTTTKSTDMLDFGSIIMQ</sequence>
<dbReference type="InterPro" id="IPR001623">
    <property type="entry name" value="DnaJ_domain"/>
</dbReference>
<proteinExistence type="predicted"/>
<gene>
    <name evidence="3" type="ORF">LCOR_00623.1</name>
</gene>
<dbReference type="InterPro" id="IPR051100">
    <property type="entry name" value="DnaJ_subfamily_B/C"/>
</dbReference>
<dbReference type="OrthoDB" id="10250354at2759"/>
<dbReference type="PROSITE" id="PS00636">
    <property type="entry name" value="DNAJ_1"/>
    <property type="match status" value="1"/>
</dbReference>
<dbReference type="Pfam" id="PF00226">
    <property type="entry name" value="DnaJ"/>
    <property type="match status" value="1"/>
</dbReference>
<keyword evidence="4" id="KW-1185">Reference proteome</keyword>
<dbReference type="AlphaFoldDB" id="A0A068RFT8"/>
<dbReference type="InterPro" id="IPR018253">
    <property type="entry name" value="DnaJ_domain_CS"/>
</dbReference>
<evidence type="ECO:0000313" key="3">
    <source>
        <dbReference type="EMBL" id="CDH48854.1"/>
    </source>
</evidence>
<dbReference type="VEuPathDB" id="FungiDB:LCOR_00623.1"/>
<keyword evidence="1" id="KW-0472">Membrane</keyword>
<dbReference type="Gene3D" id="1.10.287.110">
    <property type="entry name" value="DnaJ domain"/>
    <property type="match status" value="1"/>
</dbReference>
<keyword evidence="1" id="KW-1133">Transmembrane helix</keyword>
<dbReference type="EMBL" id="CBTN010000002">
    <property type="protein sequence ID" value="CDH48854.1"/>
    <property type="molecule type" value="Genomic_DNA"/>
</dbReference>
<dbReference type="InterPro" id="IPR036869">
    <property type="entry name" value="J_dom_sf"/>
</dbReference>
<dbReference type="SUPFAM" id="SSF46565">
    <property type="entry name" value="Chaperone J-domain"/>
    <property type="match status" value="1"/>
</dbReference>
<dbReference type="CDD" id="cd06257">
    <property type="entry name" value="DnaJ"/>
    <property type="match status" value="1"/>
</dbReference>
<accession>A0A068RFT8</accession>
<dbReference type="PANTHER" id="PTHR43908">
    <property type="entry name" value="AT29763P-RELATED"/>
    <property type="match status" value="1"/>
</dbReference>
<evidence type="ECO:0000313" key="4">
    <source>
        <dbReference type="Proteomes" id="UP000027586"/>
    </source>
</evidence>
<dbReference type="PRINTS" id="PR00625">
    <property type="entry name" value="JDOMAIN"/>
</dbReference>
<dbReference type="GO" id="GO:0005783">
    <property type="term" value="C:endoplasmic reticulum"/>
    <property type="evidence" value="ECO:0007669"/>
    <property type="project" value="UniProtKB-ARBA"/>
</dbReference>
<feature type="domain" description="J" evidence="2">
    <location>
        <begin position="78"/>
        <end position="142"/>
    </location>
</feature>
<reference evidence="3" key="1">
    <citation type="submission" date="2013-08" db="EMBL/GenBank/DDBJ databases">
        <title>Gene expansion shapes genome architecture in the human pathogen Lichtheimia corymbifera: an evolutionary genomics analysis in the ancient terrestrial Mucorales (Mucoromycotina).</title>
        <authorList>
            <person name="Schwartze V.U."/>
            <person name="Winter S."/>
            <person name="Shelest E."/>
            <person name="Marcet-Houben M."/>
            <person name="Horn F."/>
            <person name="Wehner S."/>
            <person name="Hoffmann K."/>
            <person name="Riege K."/>
            <person name="Sammeth M."/>
            <person name="Nowrousian M."/>
            <person name="Valiante V."/>
            <person name="Linde J."/>
            <person name="Jacobsen I.D."/>
            <person name="Marz M."/>
            <person name="Brakhage A.A."/>
            <person name="Gabaldon T."/>
            <person name="Bocker S."/>
            <person name="Voigt K."/>
        </authorList>
    </citation>
    <scope>NUCLEOTIDE SEQUENCE [LARGE SCALE GENOMIC DNA]</scope>
    <source>
        <strain evidence="3">FSU 9682</strain>
    </source>
</reference>
<dbReference type="PROSITE" id="PS50076">
    <property type="entry name" value="DNAJ_2"/>
    <property type="match status" value="1"/>
</dbReference>
<evidence type="ECO:0000256" key="1">
    <source>
        <dbReference type="SAM" id="Phobius"/>
    </source>
</evidence>
<dbReference type="STRING" id="1263082.A0A068RFT8"/>
<evidence type="ECO:0000259" key="2">
    <source>
        <dbReference type="PROSITE" id="PS50076"/>
    </source>
</evidence>
<feature type="transmembrane region" description="Helical" evidence="1">
    <location>
        <begin position="218"/>
        <end position="236"/>
    </location>
</feature>
<protein>
    <submittedName>
        <fullName evidence="3">-domain-containing partial</fullName>
    </submittedName>
</protein>
<dbReference type="Proteomes" id="UP000027586">
    <property type="component" value="Unassembled WGS sequence"/>
</dbReference>
<organism evidence="3 4">
    <name type="scientific">Lichtheimia corymbifera JMRC:FSU:9682</name>
    <dbReference type="NCBI Taxonomy" id="1263082"/>
    <lineage>
        <taxon>Eukaryota</taxon>
        <taxon>Fungi</taxon>
        <taxon>Fungi incertae sedis</taxon>
        <taxon>Mucoromycota</taxon>
        <taxon>Mucoromycotina</taxon>
        <taxon>Mucoromycetes</taxon>
        <taxon>Mucorales</taxon>
        <taxon>Lichtheimiaceae</taxon>
        <taxon>Lichtheimia</taxon>
    </lineage>
</organism>
<name>A0A068RFT8_9FUNG</name>
<dbReference type="SMART" id="SM00271">
    <property type="entry name" value="DnaJ"/>
    <property type="match status" value="1"/>
</dbReference>
<comment type="caution">
    <text evidence="3">The sequence shown here is derived from an EMBL/GenBank/DDBJ whole genome shotgun (WGS) entry which is preliminary data.</text>
</comment>
<keyword evidence="1" id="KW-0812">Transmembrane</keyword>